<comment type="caution">
    <text evidence="2">The sequence shown here is derived from an EMBL/GenBank/DDBJ whole genome shotgun (WGS) entry which is preliminary data.</text>
</comment>
<proteinExistence type="predicted"/>
<dbReference type="EMBL" id="SDRB02002808">
    <property type="protein sequence ID" value="THG18820.1"/>
    <property type="molecule type" value="Genomic_DNA"/>
</dbReference>
<evidence type="ECO:0000313" key="3">
    <source>
        <dbReference type="Proteomes" id="UP000306102"/>
    </source>
</evidence>
<keyword evidence="3" id="KW-1185">Reference proteome</keyword>
<name>A0A4S4EPZ1_CAMSN</name>
<gene>
    <name evidence="2" type="ORF">TEA_001209</name>
</gene>
<organism evidence="2 3">
    <name type="scientific">Camellia sinensis var. sinensis</name>
    <name type="common">China tea</name>
    <dbReference type="NCBI Taxonomy" id="542762"/>
    <lineage>
        <taxon>Eukaryota</taxon>
        <taxon>Viridiplantae</taxon>
        <taxon>Streptophyta</taxon>
        <taxon>Embryophyta</taxon>
        <taxon>Tracheophyta</taxon>
        <taxon>Spermatophyta</taxon>
        <taxon>Magnoliopsida</taxon>
        <taxon>eudicotyledons</taxon>
        <taxon>Gunneridae</taxon>
        <taxon>Pentapetalae</taxon>
        <taxon>asterids</taxon>
        <taxon>Ericales</taxon>
        <taxon>Theaceae</taxon>
        <taxon>Camellia</taxon>
    </lineage>
</organism>
<sequence length="316" mass="34845">MFATSLTMSGIELPGQLARVQGQRPLAGLGQSPGEVEGKRPQSQKQNCNRSLDITILGCNDFYSYRNQLQWGRFWIDYRHLVNLRMMSDYAVEPINDGISEFNVEFHGSKESNVSSLSILGWQLKGTSLLVGGREPPTRLLIRMAQASLHGRFRLDWVANPQQSLLYFLNPLSLGFSSACCSIEALQANYYNSNEAAIRIVLRYSTPTKLPSIPSRAAAAGQTSRAMVALASTAAAQTSKDSRRAEKRPQTVDPTAELVAELNIEQPAVASTPTPPWKPQLKHRGKEIPVNASVKGSKEHLLAFDLTVTTLTTVYR</sequence>
<evidence type="ECO:0000256" key="1">
    <source>
        <dbReference type="SAM" id="MobiDB-lite"/>
    </source>
</evidence>
<feature type="compositionally biased region" description="Basic and acidic residues" evidence="1">
    <location>
        <begin position="240"/>
        <end position="250"/>
    </location>
</feature>
<evidence type="ECO:0000313" key="2">
    <source>
        <dbReference type="EMBL" id="THG18820.1"/>
    </source>
</evidence>
<accession>A0A4S4EPZ1</accession>
<dbReference type="AlphaFoldDB" id="A0A4S4EPZ1"/>
<protein>
    <submittedName>
        <fullName evidence="2">Uncharacterized protein</fullName>
    </submittedName>
</protein>
<dbReference type="Proteomes" id="UP000306102">
    <property type="component" value="Unassembled WGS sequence"/>
</dbReference>
<reference evidence="2 3" key="1">
    <citation type="journal article" date="2018" name="Proc. Natl. Acad. Sci. U.S.A.">
        <title>Draft genome sequence of Camellia sinensis var. sinensis provides insights into the evolution of the tea genome and tea quality.</title>
        <authorList>
            <person name="Wei C."/>
            <person name="Yang H."/>
            <person name="Wang S."/>
            <person name="Zhao J."/>
            <person name="Liu C."/>
            <person name="Gao L."/>
            <person name="Xia E."/>
            <person name="Lu Y."/>
            <person name="Tai Y."/>
            <person name="She G."/>
            <person name="Sun J."/>
            <person name="Cao H."/>
            <person name="Tong W."/>
            <person name="Gao Q."/>
            <person name="Li Y."/>
            <person name="Deng W."/>
            <person name="Jiang X."/>
            <person name="Wang W."/>
            <person name="Chen Q."/>
            <person name="Zhang S."/>
            <person name="Li H."/>
            <person name="Wu J."/>
            <person name="Wang P."/>
            <person name="Li P."/>
            <person name="Shi C."/>
            <person name="Zheng F."/>
            <person name="Jian J."/>
            <person name="Huang B."/>
            <person name="Shan D."/>
            <person name="Shi M."/>
            <person name="Fang C."/>
            <person name="Yue Y."/>
            <person name="Li F."/>
            <person name="Li D."/>
            <person name="Wei S."/>
            <person name="Han B."/>
            <person name="Jiang C."/>
            <person name="Yin Y."/>
            <person name="Xia T."/>
            <person name="Zhang Z."/>
            <person name="Bennetzen J.L."/>
            <person name="Zhao S."/>
            <person name="Wan X."/>
        </authorList>
    </citation>
    <scope>NUCLEOTIDE SEQUENCE [LARGE SCALE GENOMIC DNA]</scope>
    <source>
        <strain evidence="3">cv. Shuchazao</strain>
        <tissue evidence="2">Leaf</tissue>
    </source>
</reference>
<feature type="region of interest" description="Disordered" evidence="1">
    <location>
        <begin position="233"/>
        <end position="253"/>
    </location>
</feature>